<dbReference type="InterPro" id="IPR027417">
    <property type="entry name" value="P-loop_NTPase"/>
</dbReference>
<dbReference type="Gene3D" id="1.10.10.10">
    <property type="entry name" value="Winged helix-like DNA-binding domain superfamily/Winged helix DNA-binding domain"/>
    <property type="match status" value="1"/>
</dbReference>
<evidence type="ECO:0000256" key="3">
    <source>
        <dbReference type="ARBA" id="ARBA00022741"/>
    </source>
</evidence>
<evidence type="ECO:0000259" key="7">
    <source>
        <dbReference type="Pfam" id="PF23559"/>
    </source>
</evidence>
<feature type="domain" description="Disease resistance protein winged helix" evidence="7">
    <location>
        <begin position="285"/>
        <end position="351"/>
    </location>
</feature>
<dbReference type="Gene3D" id="3.40.50.300">
    <property type="entry name" value="P-loop containing nucleotide triphosphate hydrolases"/>
    <property type="match status" value="1"/>
</dbReference>
<dbReference type="PANTHER" id="PTHR33463:SF143">
    <property type="entry name" value="NB-ARC DOMAIN-CONTAINING PROTEIN"/>
    <property type="match status" value="1"/>
</dbReference>
<dbReference type="GO" id="GO:0043531">
    <property type="term" value="F:ADP binding"/>
    <property type="evidence" value="ECO:0007669"/>
    <property type="project" value="InterPro"/>
</dbReference>
<dbReference type="FunFam" id="1.10.10.10:FF:000322">
    <property type="entry name" value="Probable disease resistance protein At1g63360"/>
    <property type="match status" value="1"/>
</dbReference>
<keyword evidence="2" id="KW-0677">Repeat</keyword>
<keyword evidence="1" id="KW-0433">Leucine-rich repeat</keyword>
<keyword evidence="4" id="KW-0611">Plant defense</keyword>
<evidence type="ECO:0000256" key="1">
    <source>
        <dbReference type="ARBA" id="ARBA00022614"/>
    </source>
</evidence>
<dbReference type="SUPFAM" id="SSF52540">
    <property type="entry name" value="P-loop containing nucleoside triphosphate hydrolases"/>
    <property type="match status" value="1"/>
</dbReference>
<evidence type="ECO:0000256" key="2">
    <source>
        <dbReference type="ARBA" id="ARBA00022737"/>
    </source>
</evidence>
<dbReference type="InterPro" id="IPR002182">
    <property type="entry name" value="NB-ARC"/>
</dbReference>
<protein>
    <submittedName>
        <fullName evidence="8">Uncharacterized protein</fullName>
    </submittedName>
</protein>
<evidence type="ECO:0000313" key="8">
    <source>
        <dbReference type="EMBL" id="SPC95215.1"/>
    </source>
</evidence>
<dbReference type="GO" id="GO:0006952">
    <property type="term" value="P:defense response"/>
    <property type="evidence" value="ECO:0007669"/>
    <property type="project" value="UniProtKB-KW"/>
</dbReference>
<proteinExistence type="predicted"/>
<name>A0A2N9G6X2_FAGSY</name>
<evidence type="ECO:0000259" key="6">
    <source>
        <dbReference type="Pfam" id="PF00931"/>
    </source>
</evidence>
<dbReference type="FunFam" id="3.40.50.300:FF:001091">
    <property type="entry name" value="Probable disease resistance protein At1g61300"/>
    <property type="match status" value="1"/>
</dbReference>
<dbReference type="InterPro" id="IPR058922">
    <property type="entry name" value="WHD_DRP"/>
</dbReference>
<dbReference type="EMBL" id="OIVN01001551">
    <property type="protein sequence ID" value="SPC95215.1"/>
    <property type="molecule type" value="Genomic_DNA"/>
</dbReference>
<sequence>MEPMKKFWRKNGGGCSFLKLWTKSKLTKQPVVTACPEYTSMERHTLRILRCMPDVTTIGVHGIGGIGKTSVLKTVIDFPPIKLLFDVVIWVSVSRNWSTRKIQDQVLRQLSLSTSQDSETNHEIAMRLFDALQSQRFLLLLDDVWEHISLDLIGIPQPAMENGCKMILSTRSRDVCRIMAADRMVQMERLLPEEAWELFQEQLGWIIDSGSKMWHYARTIVKKCHGLPLLIIVTGRALAKENDAFAWRLALKEFSHRNGIYKKLQFSFDRLESLELKSCFLYCAIFPEDRELRIIELVDLWIKEGLVAGNNLTDSRKKGCDIVDILVDASLLQILEGGVSIKMHDLIRDFVSIWLDRQVD</sequence>
<dbReference type="PRINTS" id="PR00364">
    <property type="entry name" value="DISEASERSIST"/>
</dbReference>
<evidence type="ECO:0000256" key="4">
    <source>
        <dbReference type="ARBA" id="ARBA00022821"/>
    </source>
</evidence>
<accession>A0A2N9G6X2</accession>
<dbReference type="InterPro" id="IPR042197">
    <property type="entry name" value="Apaf_helical"/>
</dbReference>
<dbReference type="GO" id="GO:0005524">
    <property type="term" value="F:ATP binding"/>
    <property type="evidence" value="ECO:0007669"/>
    <property type="project" value="UniProtKB-KW"/>
</dbReference>
<dbReference type="Pfam" id="PF23559">
    <property type="entry name" value="WHD_DRP"/>
    <property type="match status" value="1"/>
</dbReference>
<dbReference type="PANTHER" id="PTHR33463">
    <property type="entry name" value="NB-ARC DOMAIN-CONTAINING PROTEIN-RELATED"/>
    <property type="match status" value="1"/>
</dbReference>
<keyword evidence="3" id="KW-0547">Nucleotide-binding</keyword>
<organism evidence="8">
    <name type="scientific">Fagus sylvatica</name>
    <name type="common">Beechnut</name>
    <dbReference type="NCBI Taxonomy" id="28930"/>
    <lineage>
        <taxon>Eukaryota</taxon>
        <taxon>Viridiplantae</taxon>
        <taxon>Streptophyta</taxon>
        <taxon>Embryophyta</taxon>
        <taxon>Tracheophyta</taxon>
        <taxon>Spermatophyta</taxon>
        <taxon>Magnoliopsida</taxon>
        <taxon>eudicotyledons</taxon>
        <taxon>Gunneridae</taxon>
        <taxon>Pentapetalae</taxon>
        <taxon>rosids</taxon>
        <taxon>fabids</taxon>
        <taxon>Fagales</taxon>
        <taxon>Fagaceae</taxon>
        <taxon>Fagus</taxon>
    </lineage>
</organism>
<dbReference type="Pfam" id="PF00931">
    <property type="entry name" value="NB-ARC"/>
    <property type="match status" value="1"/>
</dbReference>
<dbReference type="InterPro" id="IPR036388">
    <property type="entry name" value="WH-like_DNA-bd_sf"/>
</dbReference>
<dbReference type="Gene3D" id="1.10.8.430">
    <property type="entry name" value="Helical domain of apoptotic protease-activating factors"/>
    <property type="match status" value="1"/>
</dbReference>
<keyword evidence="5" id="KW-0067">ATP-binding</keyword>
<gene>
    <name evidence="8" type="ORF">FSB_LOCUS23097</name>
</gene>
<evidence type="ECO:0000256" key="5">
    <source>
        <dbReference type="ARBA" id="ARBA00022840"/>
    </source>
</evidence>
<dbReference type="InterPro" id="IPR050905">
    <property type="entry name" value="Plant_NBS-LRR"/>
</dbReference>
<dbReference type="AlphaFoldDB" id="A0A2N9G6X2"/>
<feature type="domain" description="NB-ARC" evidence="6">
    <location>
        <begin position="49"/>
        <end position="202"/>
    </location>
</feature>
<reference evidence="8" key="1">
    <citation type="submission" date="2018-02" db="EMBL/GenBank/DDBJ databases">
        <authorList>
            <person name="Cohen D.B."/>
            <person name="Kent A.D."/>
        </authorList>
    </citation>
    <scope>NUCLEOTIDE SEQUENCE</scope>
</reference>